<evidence type="ECO:0000313" key="1">
    <source>
        <dbReference type="EMBL" id="JAH25861.1"/>
    </source>
</evidence>
<sequence length="42" mass="5260">MQFIFPDRLLPKSVDHQNLTHFYLKNYFQNRFHSFSPRSMRD</sequence>
<reference evidence="1" key="1">
    <citation type="submission" date="2014-11" db="EMBL/GenBank/DDBJ databases">
        <authorList>
            <person name="Amaro Gonzalez C."/>
        </authorList>
    </citation>
    <scope>NUCLEOTIDE SEQUENCE</scope>
</reference>
<proteinExistence type="predicted"/>
<organism evidence="1">
    <name type="scientific">Anguilla anguilla</name>
    <name type="common">European freshwater eel</name>
    <name type="synonym">Muraena anguilla</name>
    <dbReference type="NCBI Taxonomy" id="7936"/>
    <lineage>
        <taxon>Eukaryota</taxon>
        <taxon>Metazoa</taxon>
        <taxon>Chordata</taxon>
        <taxon>Craniata</taxon>
        <taxon>Vertebrata</taxon>
        <taxon>Euteleostomi</taxon>
        <taxon>Actinopterygii</taxon>
        <taxon>Neopterygii</taxon>
        <taxon>Teleostei</taxon>
        <taxon>Anguilliformes</taxon>
        <taxon>Anguillidae</taxon>
        <taxon>Anguilla</taxon>
    </lineage>
</organism>
<dbReference type="EMBL" id="GBXM01082716">
    <property type="protein sequence ID" value="JAH25861.1"/>
    <property type="molecule type" value="Transcribed_RNA"/>
</dbReference>
<dbReference type="AlphaFoldDB" id="A0A0E9R9P7"/>
<reference evidence="1" key="2">
    <citation type="journal article" date="2015" name="Fish Shellfish Immunol.">
        <title>Early steps in the European eel (Anguilla anguilla)-Vibrio vulnificus interaction in the gills: Role of the RtxA13 toxin.</title>
        <authorList>
            <person name="Callol A."/>
            <person name="Pajuelo D."/>
            <person name="Ebbesson L."/>
            <person name="Teles M."/>
            <person name="MacKenzie S."/>
            <person name="Amaro C."/>
        </authorList>
    </citation>
    <scope>NUCLEOTIDE SEQUENCE</scope>
</reference>
<protein>
    <submittedName>
        <fullName evidence="1">Uncharacterized protein</fullName>
    </submittedName>
</protein>
<accession>A0A0E9R9P7</accession>
<name>A0A0E9R9P7_ANGAN</name>